<dbReference type="RefSeq" id="WP_119792878.1">
    <property type="nucleotide sequence ID" value="NZ_QYZD01000006.1"/>
</dbReference>
<organism evidence="1 2">
    <name type="scientific">Paenibacillus thiaminolyticus</name>
    <name type="common">Bacillus thiaminolyticus</name>
    <dbReference type="NCBI Taxonomy" id="49283"/>
    <lineage>
        <taxon>Bacteria</taxon>
        <taxon>Bacillati</taxon>
        <taxon>Bacillota</taxon>
        <taxon>Bacilli</taxon>
        <taxon>Bacillales</taxon>
        <taxon>Paenibacillaceae</taxon>
        <taxon>Paenibacillus</taxon>
    </lineage>
</organism>
<comment type="caution">
    <text evidence="1">The sequence shown here is derived from an EMBL/GenBank/DDBJ whole genome shotgun (WGS) entry which is preliminary data.</text>
</comment>
<dbReference type="EMBL" id="QYZD01000006">
    <property type="protein sequence ID" value="RJG24479.1"/>
    <property type="molecule type" value="Genomic_DNA"/>
</dbReference>
<evidence type="ECO:0000313" key="1">
    <source>
        <dbReference type="EMBL" id="RJG24479.1"/>
    </source>
</evidence>
<dbReference type="OrthoDB" id="2449131at2"/>
<dbReference type="AlphaFoldDB" id="A0A3A3GN73"/>
<protein>
    <recommendedName>
        <fullName evidence="3">DUF3939 domain-containing protein</fullName>
    </recommendedName>
</protein>
<proteinExistence type="predicted"/>
<sequence length="246" mass="27300">MIVNRNQRAGIVAVTALLLALLQGCMYPKELRNENQQSAREGVLLVQSAVDEYLKDTGLLPIQNSEEDVPRYEKFRVDFEALKHSDKLSATPASAFEAGGSGSYLIIDEETEPKVRIMDLAVAQYVNDAARAVDSYKRKKGRLPSKEEAYPGFYRIDEAAAGLKPSIVRNPFSGEPLALMMDEQGRVYADYAMELMQVIEAGDKPPAEDGADLRPLLTEKSFYVPVKSVPYIWKDGAPWPLAEPES</sequence>
<gene>
    <name evidence="1" type="ORF">DQX05_09140</name>
</gene>
<dbReference type="PROSITE" id="PS51257">
    <property type="entry name" value="PROKAR_LIPOPROTEIN"/>
    <property type="match status" value="1"/>
</dbReference>
<evidence type="ECO:0008006" key="3">
    <source>
        <dbReference type="Google" id="ProtNLM"/>
    </source>
</evidence>
<accession>A0A3A3GN73</accession>
<dbReference type="Proteomes" id="UP000266177">
    <property type="component" value="Unassembled WGS sequence"/>
</dbReference>
<evidence type="ECO:0000313" key="2">
    <source>
        <dbReference type="Proteomes" id="UP000266177"/>
    </source>
</evidence>
<name>A0A3A3GN73_PANTH</name>
<reference evidence="1 2" key="1">
    <citation type="submission" date="2018-09" db="EMBL/GenBank/DDBJ databases">
        <title>Paenibacillus SK2017-BO5.</title>
        <authorList>
            <person name="Piskunova J.V."/>
            <person name="Dubiley S.A."/>
            <person name="Severinov K.V."/>
        </authorList>
    </citation>
    <scope>NUCLEOTIDE SEQUENCE [LARGE SCALE GENOMIC DNA]</scope>
    <source>
        <strain evidence="1 2">BO5</strain>
    </source>
</reference>